<dbReference type="EMBL" id="BLXT01008205">
    <property type="protein sequence ID" value="GFO46675.1"/>
    <property type="molecule type" value="Genomic_DNA"/>
</dbReference>
<gene>
    <name evidence="2" type="ORF">PoB_007318000</name>
</gene>
<evidence type="ECO:0000313" key="2">
    <source>
        <dbReference type="EMBL" id="GFO46675.1"/>
    </source>
</evidence>
<sequence length="92" mass="10720">MNLLNKLEQEEGCVLVGKMALQAQRGYRRNKVHTGKVVTLHKTMINGKEEFAWQGRQQQYFLSRRSLRRLADNDRPLDESEGSSLKVIKYVE</sequence>
<proteinExistence type="predicted"/>
<keyword evidence="3" id="KW-1185">Reference proteome</keyword>
<protein>
    <submittedName>
        <fullName evidence="2">Uncharacterized protein</fullName>
    </submittedName>
</protein>
<name>A0AAV4DRA1_9GAST</name>
<evidence type="ECO:0000313" key="3">
    <source>
        <dbReference type="Proteomes" id="UP000735302"/>
    </source>
</evidence>
<dbReference type="AlphaFoldDB" id="A0AAV4DRA1"/>
<dbReference type="Proteomes" id="UP000735302">
    <property type="component" value="Unassembled WGS sequence"/>
</dbReference>
<feature type="region of interest" description="Disordered" evidence="1">
    <location>
        <begin position="72"/>
        <end position="92"/>
    </location>
</feature>
<evidence type="ECO:0000256" key="1">
    <source>
        <dbReference type="SAM" id="MobiDB-lite"/>
    </source>
</evidence>
<organism evidence="2 3">
    <name type="scientific">Plakobranchus ocellatus</name>
    <dbReference type="NCBI Taxonomy" id="259542"/>
    <lineage>
        <taxon>Eukaryota</taxon>
        <taxon>Metazoa</taxon>
        <taxon>Spiralia</taxon>
        <taxon>Lophotrochozoa</taxon>
        <taxon>Mollusca</taxon>
        <taxon>Gastropoda</taxon>
        <taxon>Heterobranchia</taxon>
        <taxon>Euthyneura</taxon>
        <taxon>Panpulmonata</taxon>
        <taxon>Sacoglossa</taxon>
        <taxon>Placobranchoidea</taxon>
        <taxon>Plakobranchidae</taxon>
        <taxon>Plakobranchus</taxon>
    </lineage>
</organism>
<accession>A0AAV4DRA1</accession>
<reference evidence="2 3" key="1">
    <citation type="journal article" date="2021" name="Elife">
        <title>Chloroplast acquisition without the gene transfer in kleptoplastic sea slugs, Plakobranchus ocellatus.</title>
        <authorList>
            <person name="Maeda T."/>
            <person name="Takahashi S."/>
            <person name="Yoshida T."/>
            <person name="Shimamura S."/>
            <person name="Takaki Y."/>
            <person name="Nagai Y."/>
            <person name="Toyoda A."/>
            <person name="Suzuki Y."/>
            <person name="Arimoto A."/>
            <person name="Ishii H."/>
            <person name="Satoh N."/>
            <person name="Nishiyama T."/>
            <person name="Hasebe M."/>
            <person name="Maruyama T."/>
            <person name="Minagawa J."/>
            <person name="Obokata J."/>
            <person name="Shigenobu S."/>
        </authorList>
    </citation>
    <scope>NUCLEOTIDE SEQUENCE [LARGE SCALE GENOMIC DNA]</scope>
</reference>
<comment type="caution">
    <text evidence="2">The sequence shown here is derived from an EMBL/GenBank/DDBJ whole genome shotgun (WGS) entry which is preliminary data.</text>
</comment>